<dbReference type="PANTHER" id="PTHR13060">
    <property type="entry name" value="SGT1 PROTEIN HSGT1 SUPPRESSOR OF GCR2"/>
    <property type="match status" value="1"/>
</dbReference>
<feature type="region of interest" description="Disordered" evidence="1">
    <location>
        <begin position="434"/>
        <end position="463"/>
    </location>
</feature>
<evidence type="ECO:0008006" key="4">
    <source>
        <dbReference type="Google" id="ProtNLM"/>
    </source>
</evidence>
<comment type="caution">
    <text evidence="2">The sequence shown here is derived from an EMBL/GenBank/DDBJ whole genome shotgun (WGS) entry which is preliminary data.</text>
</comment>
<feature type="compositionally biased region" description="Acidic residues" evidence="1">
    <location>
        <begin position="442"/>
        <end position="460"/>
    </location>
</feature>
<dbReference type="EMBL" id="SBHS01000002">
    <property type="protein sequence ID" value="TWU78098.1"/>
    <property type="molecule type" value="Genomic_DNA"/>
</dbReference>
<sequence>MDEQSSSDFPVFGSGRGQIPENHVEYHLFLIRNQTGHQTQLQELELLRKTATNLCNTLLKDYIWQRDEFHLEVQSSQGMTYLHGTTDYGDAVEDEWLIVYLLRQLTLSFAELWVHVADADGEFLLIEAANVLPKWITPDIDQNRVWIHDSKLFIIPPSATTDLQQNPKYTNTTLRNAFDYLRTKPNALVHSPLIQVEAFHRLEKYPDSIHHSAHYSLITIPRKLAYILHEMPKTIPMAVEMFYLRDAITLKPITSASVPLLFPPEDFVTTSVHFTRVLFAQLKSQHMDPPPRWQAVHKDCSEVFPSEAQKFARQDMGMKLTCGYEMLSVDADKSKHRVVRELAILLQALAGDGDASLPTNSEMESWANHQRDDAEDWMDIDYLDFERELDGRRQSTSREGDTGFGDPQVQSDLRKIVSRFEAFLSDNKAGLDGIDLDKVDGNLDEETDNGDDDSDEDSEYEDKAVSFDEEVYSQMMREMLGMPGEDATNNCCFGASASDSARQSSRQEIELDSDDLHQLSSEMEVELKRYGALDLQSETSTQRKVPALKQAHTEQQQPSMSAVDESVEELDINYNLARNILESFKGQAGVAGPTSNLLGMMGFSLPRDEDDGTRES</sequence>
<reference evidence="3" key="1">
    <citation type="submission" date="2018-12" db="EMBL/GenBank/DDBJ databases">
        <title>The complete genome of Metarhizium rileyi, a key fungal pathogen of Lepidoptera.</title>
        <authorList>
            <person name="Binneck E."/>
            <person name="Lastra C.C.L."/>
            <person name="Sosa-Gomez D.R."/>
        </authorList>
    </citation>
    <scope>NUCLEOTIDE SEQUENCE [LARGE SCALE GENOMIC DNA]</scope>
    <source>
        <strain evidence="3">Cep018-CH2</strain>
    </source>
</reference>
<evidence type="ECO:0000313" key="2">
    <source>
        <dbReference type="EMBL" id="TWU78098.1"/>
    </source>
</evidence>
<feature type="compositionally biased region" description="Basic and acidic residues" evidence="1">
    <location>
        <begin position="391"/>
        <end position="401"/>
    </location>
</feature>
<organism evidence="2 3">
    <name type="scientific">Metarhizium rileyi (strain RCEF 4871)</name>
    <name type="common">Nomuraea rileyi</name>
    <dbReference type="NCBI Taxonomy" id="1649241"/>
    <lineage>
        <taxon>Eukaryota</taxon>
        <taxon>Fungi</taxon>
        <taxon>Dikarya</taxon>
        <taxon>Ascomycota</taxon>
        <taxon>Pezizomycotina</taxon>
        <taxon>Sordariomycetes</taxon>
        <taxon>Hypocreomycetidae</taxon>
        <taxon>Hypocreales</taxon>
        <taxon>Clavicipitaceae</taxon>
        <taxon>Metarhizium</taxon>
    </lineage>
</organism>
<dbReference type="Pfam" id="PF07093">
    <property type="entry name" value="SGT1"/>
    <property type="match status" value="1"/>
</dbReference>
<feature type="region of interest" description="Disordered" evidence="1">
    <location>
        <begin position="595"/>
        <end position="616"/>
    </location>
</feature>
<evidence type="ECO:0000256" key="1">
    <source>
        <dbReference type="SAM" id="MobiDB-lite"/>
    </source>
</evidence>
<evidence type="ECO:0000313" key="3">
    <source>
        <dbReference type="Proteomes" id="UP000317257"/>
    </source>
</evidence>
<name>A0A5C6GMF0_METRR</name>
<dbReference type="PANTHER" id="PTHR13060:SF0">
    <property type="entry name" value="PROTEIN ECDYSONELESS HOMOLOG"/>
    <property type="match status" value="1"/>
</dbReference>
<protein>
    <recommendedName>
        <fullName evidence="4">Regulatory factor Sgt1</fullName>
    </recommendedName>
</protein>
<proteinExistence type="predicted"/>
<feature type="region of interest" description="Disordered" evidence="1">
    <location>
        <begin position="391"/>
        <end position="410"/>
    </location>
</feature>
<dbReference type="GO" id="GO:0005634">
    <property type="term" value="C:nucleus"/>
    <property type="evidence" value="ECO:0007669"/>
    <property type="project" value="TreeGrafter"/>
</dbReference>
<accession>A0A5C6GMF0</accession>
<dbReference type="Proteomes" id="UP000317257">
    <property type="component" value="Unassembled WGS sequence"/>
</dbReference>
<dbReference type="InterPro" id="IPR010770">
    <property type="entry name" value="Ecd"/>
</dbReference>
<dbReference type="AlphaFoldDB" id="A0A5C6GMF0"/>
<gene>
    <name evidence="2" type="ORF">ED733_007139</name>
</gene>